<keyword evidence="1" id="KW-0732">Signal</keyword>
<dbReference type="Pfam" id="PF13568">
    <property type="entry name" value="OMP_b-brl_2"/>
    <property type="match status" value="1"/>
</dbReference>
<reference evidence="3 4" key="1">
    <citation type="submission" date="2021-05" db="EMBL/GenBank/DDBJ databases">
        <title>Comparative genomic studies on the polysaccharide-degrading batcterial strains of the Flammeovirga genus.</title>
        <authorList>
            <person name="Zewei F."/>
            <person name="Zheng Z."/>
            <person name="Yu L."/>
            <person name="Ruyue G."/>
            <person name="Yanhong M."/>
            <person name="Yuanyuan C."/>
            <person name="Jingyan G."/>
            <person name="Wenjun H."/>
        </authorList>
    </citation>
    <scope>NUCLEOTIDE SEQUENCE [LARGE SCALE GENOMIC DNA]</scope>
    <source>
        <strain evidence="3 4">YS10</strain>
    </source>
</reference>
<evidence type="ECO:0000313" key="4">
    <source>
        <dbReference type="Proteomes" id="UP000682802"/>
    </source>
</evidence>
<dbReference type="SUPFAM" id="SSF56925">
    <property type="entry name" value="OMPA-like"/>
    <property type="match status" value="1"/>
</dbReference>
<feature type="chain" id="PRO_5046484575" evidence="1">
    <location>
        <begin position="21"/>
        <end position="256"/>
    </location>
</feature>
<dbReference type="Proteomes" id="UP000682802">
    <property type="component" value="Chromosome 1"/>
</dbReference>
<evidence type="ECO:0000259" key="2">
    <source>
        <dbReference type="Pfam" id="PF13568"/>
    </source>
</evidence>
<sequence>MKKFLSVLLLSIASIMTIHAQGVIGVKGGLSHSGILVENPDGGLIPGFVGGFTYDLPISEKLTFGAELLYSQQGVYKNSNIPVQFPSELTGLPETLNYSASGETHIRLNYVNVPIVLKYGFGENGSFKLFGGGQVGFLVNNKKTWKGNVTLTGAESGQDYMPVFSDALAASGLPTSNEDMQSIADQQDFKKIDFAFVIGASYDFANTPLSLDFRANYGMVDINDSGDVNKNDTTNDDWMKNMSLQLTLKYSIFGRN</sequence>
<accession>A0ABX8GU48</accession>
<dbReference type="InterPro" id="IPR025665">
    <property type="entry name" value="Beta-barrel_OMP_2"/>
</dbReference>
<proteinExistence type="predicted"/>
<feature type="signal peptide" evidence="1">
    <location>
        <begin position="1"/>
        <end position="20"/>
    </location>
</feature>
<dbReference type="InterPro" id="IPR011250">
    <property type="entry name" value="OMP/PagP_B-barrel"/>
</dbReference>
<dbReference type="RefSeq" id="WP_144074331.1">
    <property type="nucleotide sequence ID" value="NZ_CP076128.1"/>
</dbReference>
<dbReference type="EMBL" id="CP076128">
    <property type="protein sequence ID" value="QWG06929.1"/>
    <property type="molecule type" value="Genomic_DNA"/>
</dbReference>
<organism evidence="3 4">
    <name type="scientific">Flammeovirga kamogawensis</name>
    <dbReference type="NCBI Taxonomy" id="373891"/>
    <lineage>
        <taxon>Bacteria</taxon>
        <taxon>Pseudomonadati</taxon>
        <taxon>Bacteroidota</taxon>
        <taxon>Cytophagia</taxon>
        <taxon>Cytophagales</taxon>
        <taxon>Flammeovirgaceae</taxon>
        <taxon>Flammeovirga</taxon>
    </lineage>
</organism>
<protein>
    <submittedName>
        <fullName evidence="3">PorT family protein</fullName>
    </submittedName>
</protein>
<evidence type="ECO:0000313" key="3">
    <source>
        <dbReference type="EMBL" id="QWG06929.1"/>
    </source>
</evidence>
<gene>
    <name evidence="3" type="ORF">KM029_16710</name>
</gene>
<name>A0ABX8GU48_9BACT</name>
<evidence type="ECO:0000256" key="1">
    <source>
        <dbReference type="SAM" id="SignalP"/>
    </source>
</evidence>
<feature type="domain" description="Outer membrane protein beta-barrel" evidence="2">
    <location>
        <begin position="24"/>
        <end position="222"/>
    </location>
</feature>
<keyword evidence="4" id="KW-1185">Reference proteome</keyword>